<evidence type="ECO:0000313" key="1">
    <source>
        <dbReference type="EMBL" id="PHN04672.1"/>
    </source>
</evidence>
<sequence>MKFVSEEVIDRVAEELGESEAVFETALNDLETSQPVLLAYLFSENFSLFTNQEREFLLFLVIVIYRSAKKVNGDLPRIEEDELSGQEENNWQLLQGVKGHKFHERLDVFFRDQPQEDLLAFAEDALSDVEDGYVTKEGREAIFVAVKSIIDCWR</sequence>
<dbReference type="EMBL" id="PDUD01000024">
    <property type="protein sequence ID" value="PHN04672.1"/>
    <property type="molecule type" value="Genomic_DNA"/>
</dbReference>
<dbReference type="Proteomes" id="UP000223913">
    <property type="component" value="Unassembled WGS sequence"/>
</dbReference>
<reference evidence="1 2" key="1">
    <citation type="submission" date="2017-10" db="EMBL/GenBank/DDBJ databases">
        <title>The draft genome sequence of Lewinella nigricans NBRC 102662.</title>
        <authorList>
            <person name="Wang K."/>
        </authorList>
    </citation>
    <scope>NUCLEOTIDE SEQUENCE [LARGE SCALE GENOMIC DNA]</scope>
    <source>
        <strain evidence="1 2">NBRC 102662</strain>
    </source>
</reference>
<dbReference type="RefSeq" id="WP_099151731.1">
    <property type="nucleotide sequence ID" value="NZ_PDUD01000024.1"/>
</dbReference>
<dbReference type="AlphaFoldDB" id="A0A2D0N835"/>
<protein>
    <submittedName>
        <fullName evidence="1">Uncharacterized protein</fullName>
    </submittedName>
</protein>
<keyword evidence="2" id="KW-1185">Reference proteome</keyword>
<accession>A0A2D0N835</accession>
<evidence type="ECO:0000313" key="2">
    <source>
        <dbReference type="Proteomes" id="UP000223913"/>
    </source>
</evidence>
<proteinExistence type="predicted"/>
<name>A0A2D0N835_FLAN2</name>
<organism evidence="1 2">
    <name type="scientific">Flavilitoribacter nigricans (strain ATCC 23147 / DSM 23189 / NBRC 102662 / NCIMB 1420 / SS-2)</name>
    <name type="common">Lewinella nigricans</name>
    <dbReference type="NCBI Taxonomy" id="1122177"/>
    <lineage>
        <taxon>Bacteria</taxon>
        <taxon>Pseudomonadati</taxon>
        <taxon>Bacteroidota</taxon>
        <taxon>Saprospiria</taxon>
        <taxon>Saprospirales</taxon>
        <taxon>Lewinellaceae</taxon>
        <taxon>Flavilitoribacter</taxon>
    </lineage>
</organism>
<comment type="caution">
    <text evidence="1">The sequence shown here is derived from an EMBL/GenBank/DDBJ whole genome shotgun (WGS) entry which is preliminary data.</text>
</comment>
<gene>
    <name evidence="1" type="ORF">CRP01_19325</name>
</gene>
<dbReference type="OrthoDB" id="1493269at2"/>